<proteinExistence type="predicted"/>
<name>A0A1K2H941_9LACT</name>
<dbReference type="Proteomes" id="UP000185655">
    <property type="component" value="Unassembled WGS sequence"/>
</dbReference>
<dbReference type="Pfam" id="PF09966">
    <property type="entry name" value="DUF2200"/>
    <property type="match status" value="1"/>
</dbReference>
<keyword evidence="4" id="KW-1185">Reference proteome</keyword>
<organism evidence="2 3">
    <name type="scientific">Pseudolactococcus chungangensis CAU 28 = DSM 22330</name>
    <dbReference type="NCBI Taxonomy" id="1122154"/>
    <lineage>
        <taxon>Bacteria</taxon>
        <taxon>Bacillati</taxon>
        <taxon>Bacillota</taxon>
        <taxon>Bacilli</taxon>
        <taxon>Lactobacillales</taxon>
        <taxon>Streptococcaceae</taxon>
        <taxon>Pseudolactococcus</taxon>
    </lineage>
</organism>
<dbReference type="InterPro" id="IPR023204">
    <property type="entry name" value="SP1917_dom_sf"/>
</dbReference>
<dbReference type="STRING" id="1122154.SAMN02746068_00856"/>
<dbReference type="Gene3D" id="1.10.8.290">
    <property type="entry name" value="uncharacterized protein sp1917 domain"/>
    <property type="match status" value="1"/>
</dbReference>
<protein>
    <recommendedName>
        <fullName evidence="5">DUF2200 domain-containing protein</fullName>
    </recommendedName>
</protein>
<evidence type="ECO:0008006" key="5">
    <source>
        <dbReference type="Google" id="ProtNLM"/>
    </source>
</evidence>
<evidence type="ECO:0000313" key="4">
    <source>
        <dbReference type="Proteomes" id="UP000218979"/>
    </source>
</evidence>
<dbReference type="InterPro" id="IPR014580">
    <property type="entry name" value="UCP033199"/>
</dbReference>
<dbReference type="RefSeq" id="WP_031365447.1">
    <property type="nucleotide sequence ID" value="NZ_FPKS01000003.1"/>
</dbReference>
<reference evidence="2 3" key="2">
    <citation type="submission" date="2016-11" db="EMBL/GenBank/DDBJ databases">
        <authorList>
            <person name="Jaros S."/>
            <person name="Januszkiewicz K."/>
            <person name="Wedrychowicz H."/>
        </authorList>
    </citation>
    <scope>NUCLEOTIDE SEQUENCE [LARGE SCALE GENOMIC DNA]</scope>
    <source>
        <strain evidence="2 3">DSM 22330</strain>
    </source>
</reference>
<accession>A0A1K2H941</accession>
<dbReference type="AlphaFoldDB" id="A0A1K2H941"/>
<evidence type="ECO:0000313" key="1">
    <source>
        <dbReference type="EMBL" id="PCS04052.1"/>
    </source>
</evidence>
<dbReference type="EMBL" id="FPKS01000003">
    <property type="protein sequence ID" value="SFZ73364.1"/>
    <property type="molecule type" value="Genomic_DNA"/>
</dbReference>
<evidence type="ECO:0000313" key="3">
    <source>
        <dbReference type="Proteomes" id="UP000185655"/>
    </source>
</evidence>
<reference evidence="1 4" key="1">
    <citation type="submission" date="2014-12" db="EMBL/GenBank/DDBJ databases">
        <title>Draft genome sequences of 10 type strains of Lactococcus.</title>
        <authorList>
            <person name="Sun Z."/>
            <person name="Zhong Z."/>
            <person name="Liu W."/>
            <person name="Zhang W."/>
            <person name="Zhang H."/>
        </authorList>
    </citation>
    <scope>NUCLEOTIDE SEQUENCE [LARGE SCALE GENOMIC DNA]</scope>
    <source>
        <strain evidence="1 4">DSM 22330</strain>
    </source>
</reference>
<sequence length="117" mass="13460">MTTNPRILKMTFSSVYPLYLAKVERKNRSQDELDQVILWLTGLDQETLANFIVSEATFPEFFQACILNPKSATITGSICGVKVQEIQDPLMKKIRLLDKVVDELARGWSLEKIRREK</sequence>
<evidence type="ECO:0000313" key="2">
    <source>
        <dbReference type="EMBL" id="SFZ73364.1"/>
    </source>
</evidence>
<dbReference type="EMBL" id="JXJT01000006">
    <property type="protein sequence ID" value="PCS04052.1"/>
    <property type="molecule type" value="Genomic_DNA"/>
</dbReference>
<dbReference type="OrthoDB" id="3192540at2"/>
<gene>
    <name evidence="1" type="ORF">RR45_GL001871</name>
    <name evidence="2" type="ORF">SAMN02746068_00856</name>
</gene>
<dbReference type="Proteomes" id="UP000218979">
    <property type="component" value="Unassembled WGS sequence"/>
</dbReference>